<dbReference type="AlphaFoldDB" id="A0A0B2WSU2"/>
<proteinExistence type="predicted"/>
<evidence type="ECO:0000313" key="2">
    <source>
        <dbReference type="EMBL" id="KHN96557.1"/>
    </source>
</evidence>
<dbReference type="EMBL" id="AZHE01000014">
    <property type="protein sequence ID" value="KHN96557.1"/>
    <property type="molecule type" value="Genomic_DNA"/>
</dbReference>
<feature type="region of interest" description="Disordered" evidence="1">
    <location>
        <begin position="166"/>
        <end position="214"/>
    </location>
</feature>
<comment type="caution">
    <text evidence="2">The sequence shown here is derived from an EMBL/GenBank/DDBJ whole genome shotgun (WGS) entry which is preliminary data.</text>
</comment>
<sequence length="214" mass="25147">MADTKGEKKPKNDEYIAYLQKRNIKGWFHLLHRHDARSACYACRTFDTLSKEDNLERLENIRERFRNDYGRRNTFFAMRGRYMYILVDHKSPQTVPGEDEAEELKQSKRLKPTAKEWSEFQTTLLLHMTNDTDLPYGLREKSSKRYHETEEEIKARVLKIIEAEERAEQEKRNKEAQAELGKRDEDEHQAELGEGNEDGGQAELPQPKGSETAE</sequence>
<name>A0A0B2WSU2_METAS</name>
<dbReference type="Proteomes" id="UP000030816">
    <property type="component" value="Unassembled WGS sequence"/>
</dbReference>
<evidence type="ECO:0000256" key="1">
    <source>
        <dbReference type="SAM" id="MobiDB-lite"/>
    </source>
</evidence>
<accession>A0A0B2WSU2</accession>
<protein>
    <submittedName>
        <fullName evidence="2">Uncharacterized protein</fullName>
    </submittedName>
</protein>
<reference evidence="2 3" key="1">
    <citation type="journal article" date="2014" name="Proc. Natl. Acad. Sci. U.S.A.">
        <title>Trajectory and genomic determinants of fungal-pathogen speciation and host adaptation.</title>
        <authorList>
            <person name="Hu X."/>
            <person name="Xiao G."/>
            <person name="Zheng P."/>
            <person name="Shang Y."/>
            <person name="Su Y."/>
            <person name="Zhang X."/>
            <person name="Liu X."/>
            <person name="Zhan S."/>
            <person name="St Leger R.J."/>
            <person name="Wang C."/>
        </authorList>
    </citation>
    <scope>NUCLEOTIDE SEQUENCE [LARGE SCALE GENOMIC DNA]</scope>
    <source>
        <strain evidence="2 3">ARSEF 1941</strain>
    </source>
</reference>
<keyword evidence="3" id="KW-1185">Reference proteome</keyword>
<evidence type="ECO:0000313" key="3">
    <source>
        <dbReference type="Proteomes" id="UP000030816"/>
    </source>
</evidence>
<dbReference type="GeneID" id="63739955"/>
<gene>
    <name evidence="2" type="ORF">MAM_05500</name>
</gene>
<organism evidence="2 3">
    <name type="scientific">Metarhizium album (strain ARSEF 1941)</name>
    <dbReference type="NCBI Taxonomy" id="1081103"/>
    <lineage>
        <taxon>Eukaryota</taxon>
        <taxon>Fungi</taxon>
        <taxon>Dikarya</taxon>
        <taxon>Ascomycota</taxon>
        <taxon>Pezizomycotina</taxon>
        <taxon>Sordariomycetes</taxon>
        <taxon>Hypocreomycetidae</taxon>
        <taxon>Hypocreales</taxon>
        <taxon>Clavicipitaceae</taxon>
        <taxon>Metarhizium</taxon>
    </lineage>
</organism>
<feature type="compositionally biased region" description="Basic and acidic residues" evidence="1">
    <location>
        <begin position="166"/>
        <end position="191"/>
    </location>
</feature>
<dbReference type="RefSeq" id="XP_040677623.1">
    <property type="nucleotide sequence ID" value="XM_040824298.1"/>
</dbReference>
<dbReference type="HOGENOM" id="CLU_1289195_0_0_1"/>